<evidence type="ECO:0000256" key="1">
    <source>
        <dbReference type="SAM" id="Phobius"/>
    </source>
</evidence>
<accession>A0A8J2K7D4</accession>
<dbReference type="EMBL" id="CAJVCH010242137">
    <property type="protein sequence ID" value="CAG7733034.1"/>
    <property type="molecule type" value="Genomic_DNA"/>
</dbReference>
<keyword evidence="1" id="KW-1133">Transmembrane helix</keyword>
<feature type="transmembrane region" description="Helical" evidence="1">
    <location>
        <begin position="6"/>
        <end position="24"/>
    </location>
</feature>
<name>A0A8J2K7D4_9HEXA</name>
<reference evidence="2" key="1">
    <citation type="submission" date="2021-06" db="EMBL/GenBank/DDBJ databases">
        <authorList>
            <person name="Hodson N. C."/>
            <person name="Mongue J. A."/>
            <person name="Jaron S. K."/>
        </authorList>
    </citation>
    <scope>NUCLEOTIDE SEQUENCE</scope>
</reference>
<keyword evidence="1" id="KW-0472">Membrane</keyword>
<comment type="caution">
    <text evidence="2">The sequence shown here is derived from an EMBL/GenBank/DDBJ whole genome shotgun (WGS) entry which is preliminary data.</text>
</comment>
<proteinExistence type="predicted"/>
<keyword evidence="1" id="KW-0812">Transmembrane</keyword>
<evidence type="ECO:0000313" key="3">
    <source>
        <dbReference type="Proteomes" id="UP000708208"/>
    </source>
</evidence>
<keyword evidence="3" id="KW-1185">Reference proteome</keyword>
<feature type="transmembrane region" description="Helical" evidence="1">
    <location>
        <begin position="45"/>
        <end position="67"/>
    </location>
</feature>
<organism evidence="2 3">
    <name type="scientific">Allacma fusca</name>
    <dbReference type="NCBI Taxonomy" id="39272"/>
    <lineage>
        <taxon>Eukaryota</taxon>
        <taxon>Metazoa</taxon>
        <taxon>Ecdysozoa</taxon>
        <taxon>Arthropoda</taxon>
        <taxon>Hexapoda</taxon>
        <taxon>Collembola</taxon>
        <taxon>Symphypleona</taxon>
        <taxon>Sminthuridae</taxon>
        <taxon>Allacma</taxon>
    </lineage>
</organism>
<evidence type="ECO:0000313" key="2">
    <source>
        <dbReference type="EMBL" id="CAG7733034.1"/>
    </source>
</evidence>
<feature type="transmembrane region" description="Helical" evidence="1">
    <location>
        <begin position="79"/>
        <end position="99"/>
    </location>
</feature>
<feature type="transmembrane region" description="Helical" evidence="1">
    <location>
        <begin position="139"/>
        <end position="164"/>
    </location>
</feature>
<feature type="transmembrane region" description="Helical" evidence="1">
    <location>
        <begin position="262"/>
        <end position="284"/>
    </location>
</feature>
<feature type="transmembrane region" description="Helical" evidence="1">
    <location>
        <begin position="348"/>
        <end position="371"/>
    </location>
</feature>
<gene>
    <name evidence="2" type="ORF">AFUS01_LOCUS21505</name>
</gene>
<feature type="transmembrane region" description="Helical" evidence="1">
    <location>
        <begin position="296"/>
        <end position="315"/>
    </location>
</feature>
<feature type="transmembrane region" description="Helical" evidence="1">
    <location>
        <begin position="184"/>
        <end position="217"/>
    </location>
</feature>
<protein>
    <submittedName>
        <fullName evidence="2">Uncharacterized protein</fullName>
    </submittedName>
</protein>
<dbReference type="Proteomes" id="UP000708208">
    <property type="component" value="Unassembled WGS sequence"/>
</dbReference>
<sequence length="382" mass="43503">MSALGPLTIHLRYVGFLLGMYLCVSPYTIEWKTSRIQIRKGLRTYMSYLFSIIVWVYVIFMAVQVFAPKDERSASLRPFLAAGTCIMGFASTLLFCLVLHSEDLLLFINQSYNLIEDMHENYYIPKKHRHKCSAIRQDFSGIILALLCIGSALIEICLLAMYIADPYFPGFPLSFAPIEYRRNWICMICSFFLSGLIVFGCFAVVQIWGLSILPIIFEFSGVLQEMTCGRKHYKTVAKLRCQVHLVENFRKLQLIRLMVDKVYSPVALPALKCTFIGGSIYATYGCIKMDGLVSVFLFVLSLCMMTILGVFFTILGRIHKYSVEMQGSWRDRILLPDLRKSFASFPVLGIRIGTFYFVTCGTVLTIFSTILENTVNLLISNK</sequence>
<dbReference type="AlphaFoldDB" id="A0A8J2K7D4"/>